<evidence type="ECO:0000313" key="4">
    <source>
        <dbReference type="EMBL" id="TCS87314.1"/>
    </source>
</evidence>
<reference evidence="4 5" key="1">
    <citation type="submission" date="2019-03" db="EMBL/GenBank/DDBJ databases">
        <title>Genomic Encyclopedia of Type Strains, Phase IV (KMG-IV): sequencing the most valuable type-strain genomes for metagenomic binning, comparative biology and taxonomic classification.</title>
        <authorList>
            <person name="Goeker M."/>
        </authorList>
    </citation>
    <scope>NUCLEOTIDE SEQUENCE [LARGE SCALE GENOMIC DNA]</scope>
    <source>
        <strain evidence="4 5">DSM 21100</strain>
    </source>
</reference>
<dbReference type="PANTHER" id="PTHR43046:SF14">
    <property type="entry name" value="MUTT_NUDIX FAMILY PROTEIN"/>
    <property type="match status" value="1"/>
</dbReference>
<dbReference type="RefSeq" id="WP_132129110.1">
    <property type="nucleotide sequence ID" value="NZ_CP042432.1"/>
</dbReference>
<dbReference type="Gene3D" id="3.90.79.10">
    <property type="entry name" value="Nucleoside Triphosphate Pyrophosphohydrolase"/>
    <property type="match status" value="1"/>
</dbReference>
<name>A0A4R3KRK5_9SPHI</name>
<keyword evidence="2" id="KW-0378">Hydrolase</keyword>
<keyword evidence="5" id="KW-1185">Reference proteome</keyword>
<dbReference type="OrthoDB" id="9810648at2"/>
<comment type="cofactor">
    <cofactor evidence="1">
        <name>Mg(2+)</name>
        <dbReference type="ChEBI" id="CHEBI:18420"/>
    </cofactor>
</comment>
<dbReference type="PANTHER" id="PTHR43046">
    <property type="entry name" value="GDP-MANNOSE MANNOSYL HYDROLASE"/>
    <property type="match status" value="1"/>
</dbReference>
<dbReference type="SUPFAM" id="SSF55811">
    <property type="entry name" value="Nudix"/>
    <property type="match status" value="1"/>
</dbReference>
<proteinExistence type="predicted"/>
<accession>A0A4R3KRK5</accession>
<evidence type="ECO:0000259" key="3">
    <source>
        <dbReference type="PROSITE" id="PS51462"/>
    </source>
</evidence>
<dbReference type="Pfam" id="PF00293">
    <property type="entry name" value="NUDIX"/>
    <property type="match status" value="1"/>
</dbReference>
<evidence type="ECO:0000313" key="5">
    <source>
        <dbReference type="Proteomes" id="UP000295807"/>
    </source>
</evidence>
<feature type="domain" description="Nudix hydrolase" evidence="3">
    <location>
        <begin position="6"/>
        <end position="147"/>
    </location>
</feature>
<comment type="caution">
    <text evidence="4">The sequence shown here is derived from an EMBL/GenBank/DDBJ whole genome shotgun (WGS) entry which is preliminary data.</text>
</comment>
<dbReference type="Proteomes" id="UP000295807">
    <property type="component" value="Unassembled WGS sequence"/>
</dbReference>
<dbReference type="PROSITE" id="PS51462">
    <property type="entry name" value="NUDIX"/>
    <property type="match status" value="1"/>
</dbReference>
<gene>
    <name evidence="4" type="ORF">EDD80_105128</name>
</gene>
<organism evidence="4 5">
    <name type="scientific">Anseongella ginsenosidimutans</name>
    <dbReference type="NCBI Taxonomy" id="496056"/>
    <lineage>
        <taxon>Bacteria</taxon>
        <taxon>Pseudomonadati</taxon>
        <taxon>Bacteroidota</taxon>
        <taxon>Sphingobacteriia</taxon>
        <taxon>Sphingobacteriales</taxon>
        <taxon>Sphingobacteriaceae</taxon>
        <taxon>Anseongella</taxon>
    </lineage>
</organism>
<evidence type="ECO:0000256" key="2">
    <source>
        <dbReference type="ARBA" id="ARBA00022801"/>
    </source>
</evidence>
<dbReference type="EMBL" id="SMAD01000005">
    <property type="protein sequence ID" value="TCS87314.1"/>
    <property type="molecule type" value="Genomic_DNA"/>
</dbReference>
<dbReference type="AlphaFoldDB" id="A0A4R3KRK5"/>
<protein>
    <submittedName>
        <fullName evidence="4">ADP-ribose pyrophosphatase YjhB (NUDIX family)</fullName>
    </submittedName>
</protein>
<dbReference type="InterPro" id="IPR000086">
    <property type="entry name" value="NUDIX_hydrolase_dom"/>
</dbReference>
<dbReference type="GO" id="GO:0016787">
    <property type="term" value="F:hydrolase activity"/>
    <property type="evidence" value="ECO:0007669"/>
    <property type="project" value="UniProtKB-KW"/>
</dbReference>
<dbReference type="InterPro" id="IPR015797">
    <property type="entry name" value="NUDIX_hydrolase-like_dom_sf"/>
</dbReference>
<sequence length="154" mass="17867">MEATFPFNVRVYGILINEQKELLVSDEFEHGINFSKLPGGGLEYGEGLRDGLKREFLEECQAEVTVGEHFYTTDFFVQSAFSKNQVISVYYRVSLVQPLNLEFREKPFDFEGQTGEVKQSFRWIPLSRLQPEDMTFPIDRHVIKLIVENPGRLL</sequence>
<evidence type="ECO:0000256" key="1">
    <source>
        <dbReference type="ARBA" id="ARBA00001946"/>
    </source>
</evidence>